<reference evidence="6 7" key="1">
    <citation type="submission" date="2007-05" db="EMBL/GenBank/DDBJ databases">
        <title>Complete sequence of Geobacter uraniireducens Rf4.</title>
        <authorList>
            <consortium name="US DOE Joint Genome Institute"/>
            <person name="Copeland A."/>
            <person name="Lucas S."/>
            <person name="Lapidus A."/>
            <person name="Barry K."/>
            <person name="Detter J.C."/>
            <person name="Glavina del Rio T."/>
            <person name="Hammon N."/>
            <person name="Israni S."/>
            <person name="Dalin E."/>
            <person name="Tice H."/>
            <person name="Pitluck S."/>
            <person name="Chertkov O."/>
            <person name="Brettin T."/>
            <person name="Bruce D."/>
            <person name="Han C."/>
            <person name="Schmutz J."/>
            <person name="Larimer F."/>
            <person name="Land M."/>
            <person name="Hauser L."/>
            <person name="Kyrpides N."/>
            <person name="Mikhailova N."/>
            <person name="Shelobolina E."/>
            <person name="Aklujkar M."/>
            <person name="Lovley D."/>
            <person name="Richardson P."/>
        </authorList>
    </citation>
    <scope>NUCLEOTIDE SEQUENCE [LARGE SCALE GENOMIC DNA]</scope>
    <source>
        <strain evidence="6 7">Rf4</strain>
    </source>
</reference>
<evidence type="ECO:0000313" key="7">
    <source>
        <dbReference type="Proteomes" id="UP000006695"/>
    </source>
</evidence>
<dbReference type="AlphaFoldDB" id="A5GE93"/>
<dbReference type="SUPFAM" id="SSF158472">
    <property type="entry name" value="HAMP domain-like"/>
    <property type="match status" value="1"/>
</dbReference>
<dbReference type="NCBIfam" id="TIGR00229">
    <property type="entry name" value="sensory_box"/>
    <property type="match status" value="2"/>
</dbReference>
<protein>
    <submittedName>
        <fullName evidence="6">Putative PAS/PAC sensor protein</fullName>
    </submittedName>
</protein>
<dbReference type="EMBL" id="CP000698">
    <property type="protein sequence ID" value="ABQ25748.1"/>
    <property type="molecule type" value="Genomic_DNA"/>
</dbReference>
<keyword evidence="2" id="KW-1133">Transmembrane helix</keyword>
<dbReference type="PROSITE" id="PS50885">
    <property type="entry name" value="HAMP"/>
    <property type="match status" value="1"/>
</dbReference>
<gene>
    <name evidence="6" type="ordered locus">Gura_1550</name>
</gene>
<dbReference type="Proteomes" id="UP000006695">
    <property type="component" value="Chromosome"/>
</dbReference>
<dbReference type="SMART" id="SM00086">
    <property type="entry name" value="PAC"/>
    <property type="match status" value="2"/>
</dbReference>
<organism evidence="6 7">
    <name type="scientific">Geotalea uraniireducens (strain Rf4)</name>
    <name type="common">Geobacter uraniireducens</name>
    <dbReference type="NCBI Taxonomy" id="351605"/>
    <lineage>
        <taxon>Bacteria</taxon>
        <taxon>Pseudomonadati</taxon>
        <taxon>Thermodesulfobacteriota</taxon>
        <taxon>Desulfuromonadia</taxon>
        <taxon>Geobacterales</taxon>
        <taxon>Geobacteraceae</taxon>
        <taxon>Geotalea</taxon>
    </lineage>
</organism>
<dbReference type="PROSITE" id="PS50113">
    <property type="entry name" value="PAC"/>
    <property type="match status" value="2"/>
</dbReference>
<dbReference type="KEGG" id="gur:Gura_1550"/>
<dbReference type="SMART" id="SM00304">
    <property type="entry name" value="HAMP"/>
    <property type="match status" value="1"/>
</dbReference>
<feature type="domain" description="PAC" evidence="4">
    <location>
        <begin position="323"/>
        <end position="375"/>
    </location>
</feature>
<dbReference type="GO" id="GO:0016020">
    <property type="term" value="C:membrane"/>
    <property type="evidence" value="ECO:0007669"/>
    <property type="project" value="InterPro"/>
</dbReference>
<dbReference type="Pfam" id="PF13426">
    <property type="entry name" value="PAS_9"/>
    <property type="match status" value="2"/>
</dbReference>
<dbReference type="Gene3D" id="6.10.340.10">
    <property type="match status" value="1"/>
</dbReference>
<name>A5GE93_GEOUR</name>
<evidence type="ECO:0000256" key="2">
    <source>
        <dbReference type="SAM" id="Phobius"/>
    </source>
</evidence>
<proteinExistence type="predicted"/>
<dbReference type="InterPro" id="IPR033417">
    <property type="entry name" value="CHASE8"/>
</dbReference>
<dbReference type="InterPro" id="IPR001610">
    <property type="entry name" value="PAC"/>
</dbReference>
<evidence type="ECO:0000256" key="1">
    <source>
        <dbReference type="SAM" id="Coils"/>
    </source>
</evidence>
<keyword evidence="2" id="KW-0472">Membrane</keyword>
<feature type="domain" description="HAMP" evidence="5">
    <location>
        <begin position="176"/>
        <end position="229"/>
    </location>
</feature>
<dbReference type="Gene3D" id="3.30.450.20">
    <property type="entry name" value="PAS domain"/>
    <property type="match status" value="2"/>
</dbReference>
<dbReference type="HOGENOM" id="CLU_020522_0_0_7"/>
<dbReference type="GO" id="GO:0007165">
    <property type="term" value="P:signal transduction"/>
    <property type="evidence" value="ECO:0007669"/>
    <property type="project" value="InterPro"/>
</dbReference>
<keyword evidence="1" id="KW-0175">Coiled coil</keyword>
<dbReference type="CDD" id="cd06225">
    <property type="entry name" value="HAMP"/>
    <property type="match status" value="1"/>
</dbReference>
<dbReference type="SUPFAM" id="SSF55785">
    <property type="entry name" value="PYP-like sensor domain (PAS domain)"/>
    <property type="match status" value="2"/>
</dbReference>
<dbReference type="InterPro" id="IPR003660">
    <property type="entry name" value="HAMP_dom"/>
</dbReference>
<feature type="domain" description="PAS" evidence="3">
    <location>
        <begin position="239"/>
        <end position="280"/>
    </location>
</feature>
<keyword evidence="2" id="KW-0812">Transmembrane</keyword>
<dbReference type="RefSeq" id="WP_011938459.1">
    <property type="nucleotide sequence ID" value="NC_009483.1"/>
</dbReference>
<evidence type="ECO:0000259" key="3">
    <source>
        <dbReference type="PROSITE" id="PS50112"/>
    </source>
</evidence>
<dbReference type="SMART" id="SM00091">
    <property type="entry name" value="PAS"/>
    <property type="match status" value="2"/>
</dbReference>
<feature type="coiled-coil region" evidence="1">
    <location>
        <begin position="488"/>
        <end position="526"/>
    </location>
</feature>
<dbReference type="Pfam" id="PF00672">
    <property type="entry name" value="HAMP"/>
    <property type="match status" value="1"/>
</dbReference>
<evidence type="ECO:0000313" key="6">
    <source>
        <dbReference type="EMBL" id="ABQ25748.1"/>
    </source>
</evidence>
<feature type="domain" description="PAS" evidence="3">
    <location>
        <begin position="376"/>
        <end position="431"/>
    </location>
</feature>
<feature type="domain" description="PAC" evidence="4">
    <location>
        <begin position="448"/>
        <end position="500"/>
    </location>
</feature>
<keyword evidence="7" id="KW-1185">Reference proteome</keyword>
<dbReference type="OrthoDB" id="9814202at2"/>
<dbReference type="Pfam" id="PF17152">
    <property type="entry name" value="CHASE8"/>
    <property type="match status" value="1"/>
</dbReference>
<sequence>MFRRLSIRNKLAFALWGAALLAFAVASAALAFFASLTLERRARQIMEPYAQLVSVGAEAAVAFEDPGRAREILNTLRANPQISEAEIVLGDGRLLARYSSRSNATFRHHPLKPDGVYLNHNTAELVQSLQDGAHLYLAMSLDELNRQTRNVLLVFAAGVVVLLVSITLGLLAALQRTIVRPISTLAETVEQVRIRGDYHQRVPASGADEVARLGQSFNAMMGAIQEQDNDLRRLTLFQRTLLDSAAHGIISTAPDGVVSSFNPAAERLLGYTADEVVDKQTPACWHDPEEMARRALQLSEELGETISPGFDVFAARPRRNLPEENEWTFIRKDGACVPVHLSVTALRGESDRIRGFVGLTYDLTERKRAEEERRESEAKYRRIVDTAIEGIWVLGPDTMTTFANARMAEMLGYSGEEMIGRPLTDFMFEEDAPDHLRKMENHRQGLSENYERRFRRKNGETVWTLTSATPIFDDEHHFQGSFAMFTDISEKKLAEEELRRLKDELEQRVQERTAELAAKNAELERMNRIFVGRELRMVELKERIGELEKKLGERTP</sequence>
<dbReference type="PROSITE" id="PS50112">
    <property type="entry name" value="PAS"/>
    <property type="match status" value="2"/>
</dbReference>
<feature type="transmembrane region" description="Helical" evidence="2">
    <location>
        <begin position="151"/>
        <end position="174"/>
    </location>
</feature>
<dbReference type="PANTHER" id="PTHR44757">
    <property type="entry name" value="DIGUANYLATE CYCLASE DGCP"/>
    <property type="match status" value="1"/>
</dbReference>
<dbReference type="InterPro" id="IPR000014">
    <property type="entry name" value="PAS"/>
</dbReference>
<dbReference type="CDD" id="cd00130">
    <property type="entry name" value="PAS"/>
    <property type="match status" value="2"/>
</dbReference>
<dbReference type="InterPro" id="IPR035965">
    <property type="entry name" value="PAS-like_dom_sf"/>
</dbReference>
<dbReference type="InterPro" id="IPR000700">
    <property type="entry name" value="PAS-assoc_C"/>
</dbReference>
<dbReference type="InterPro" id="IPR052155">
    <property type="entry name" value="Biofilm_reg_signaling"/>
</dbReference>
<accession>A5GE93</accession>
<evidence type="ECO:0000259" key="4">
    <source>
        <dbReference type="PROSITE" id="PS50113"/>
    </source>
</evidence>
<evidence type="ECO:0000259" key="5">
    <source>
        <dbReference type="PROSITE" id="PS50885"/>
    </source>
</evidence>
<dbReference type="PANTHER" id="PTHR44757:SF2">
    <property type="entry name" value="BIOFILM ARCHITECTURE MAINTENANCE PROTEIN MBAA"/>
    <property type="match status" value="1"/>
</dbReference>
<dbReference type="STRING" id="351605.Gura_1550"/>